<evidence type="ECO:0000256" key="5">
    <source>
        <dbReference type="ARBA" id="ARBA00022989"/>
    </source>
</evidence>
<feature type="transmembrane region" description="Helical" evidence="7">
    <location>
        <begin position="303"/>
        <end position="327"/>
    </location>
</feature>
<dbReference type="InterPro" id="IPR001036">
    <property type="entry name" value="Acrflvin-R"/>
</dbReference>
<feature type="transmembrane region" description="Helical" evidence="7">
    <location>
        <begin position="671"/>
        <end position="694"/>
    </location>
</feature>
<dbReference type="InterPro" id="IPR004869">
    <property type="entry name" value="MMPL_dom"/>
</dbReference>
<feature type="transmembrane region" description="Helical" evidence="7">
    <location>
        <begin position="366"/>
        <end position="387"/>
    </location>
</feature>
<evidence type="ECO:0000256" key="4">
    <source>
        <dbReference type="ARBA" id="ARBA00022692"/>
    </source>
</evidence>
<keyword evidence="3" id="KW-1003">Cell membrane</keyword>
<dbReference type="PANTHER" id="PTHR33406:SF11">
    <property type="entry name" value="MEMBRANE PROTEIN SCO6666-RELATED"/>
    <property type="match status" value="1"/>
</dbReference>
<feature type="transmembrane region" description="Helical" evidence="7">
    <location>
        <begin position="177"/>
        <end position="197"/>
    </location>
</feature>
<dbReference type="SUPFAM" id="SSF82866">
    <property type="entry name" value="Multidrug efflux transporter AcrB transmembrane domain"/>
    <property type="match status" value="2"/>
</dbReference>
<reference evidence="9 10" key="1">
    <citation type="journal article" date="2018" name="Int. J. Syst. Evol. Microbiol.">
        <title>Micromonospora globbae sp. nov., an endophytic actinomycete isolated from roots of Globba winitii C. H. Wright.</title>
        <authorList>
            <person name="Kuncharoen N."/>
            <person name="Pittayakhajonwut P."/>
            <person name="Tanasupawat S."/>
        </authorList>
    </citation>
    <scope>NUCLEOTIDE SEQUENCE [LARGE SCALE GENOMIC DNA]</scope>
    <source>
        <strain evidence="9 10">WPS1-2</strain>
    </source>
</reference>
<dbReference type="Pfam" id="PF03176">
    <property type="entry name" value="MMPL"/>
    <property type="match status" value="2"/>
</dbReference>
<proteinExistence type="inferred from homology"/>
<dbReference type="RefSeq" id="WP_120329107.1">
    <property type="nucleotide sequence ID" value="NZ_JBITMZ010000005.1"/>
</dbReference>
<keyword evidence="5 7" id="KW-1133">Transmembrane helix</keyword>
<accession>A0A420F2K7</accession>
<name>A0A420F2K7_9ACTN</name>
<evidence type="ECO:0000256" key="1">
    <source>
        <dbReference type="ARBA" id="ARBA00004651"/>
    </source>
</evidence>
<evidence type="ECO:0000256" key="6">
    <source>
        <dbReference type="ARBA" id="ARBA00023136"/>
    </source>
</evidence>
<comment type="caution">
    <text evidence="9">The sequence shown here is derived from an EMBL/GenBank/DDBJ whole genome shotgun (WGS) entry which is preliminary data.</text>
</comment>
<dbReference type="PRINTS" id="PR00702">
    <property type="entry name" value="ACRIFLAVINRP"/>
</dbReference>
<feature type="transmembrane region" description="Helical" evidence="7">
    <location>
        <begin position="204"/>
        <end position="222"/>
    </location>
</feature>
<feature type="transmembrane region" description="Helical" evidence="7">
    <location>
        <begin position="228"/>
        <end position="247"/>
    </location>
</feature>
<feature type="transmembrane region" description="Helical" evidence="7">
    <location>
        <begin position="268"/>
        <end position="291"/>
    </location>
</feature>
<evidence type="ECO:0000313" key="10">
    <source>
        <dbReference type="Proteomes" id="UP000285744"/>
    </source>
</evidence>
<evidence type="ECO:0000313" key="9">
    <source>
        <dbReference type="EMBL" id="RKF26757.1"/>
    </source>
</evidence>
<organism evidence="9 10">
    <name type="scientific">Micromonospora globbae</name>
    <dbReference type="NCBI Taxonomy" id="1894969"/>
    <lineage>
        <taxon>Bacteria</taxon>
        <taxon>Bacillati</taxon>
        <taxon>Actinomycetota</taxon>
        <taxon>Actinomycetes</taxon>
        <taxon>Micromonosporales</taxon>
        <taxon>Micromonosporaceae</taxon>
        <taxon>Micromonospora</taxon>
    </lineage>
</organism>
<keyword evidence="4 7" id="KW-0812">Transmembrane</keyword>
<feature type="domain" description="SSD" evidence="8">
    <location>
        <begin position="194"/>
        <end position="326"/>
    </location>
</feature>
<evidence type="ECO:0000256" key="3">
    <source>
        <dbReference type="ARBA" id="ARBA00022475"/>
    </source>
</evidence>
<sequence>MATLLYRLGRGSLRRRRLVVAVWLVVLVGLGLAAAFLRGPTASNFTMPGTESQRALDLLSEQFPAASGATGTIAVKAPADGQLATPEGQAVVKEIVQEAATVPGVVGAVDPFTVGAVSQDGQYALVQVQFADTADELDDAQREAYERVGASAEARGWQVAPGGEALNSVPEVGSTEAIGVVVAAVVLVITFGSLVAAGMTMLNALIGVAVGMAGLYSLSSVVELTSVTPILALMLGLAVGIDYSLFITSRHRQYLLEGLSPDEAVGRAVGTAGSAVVFAGATVVIALAGLAVVDIPFLTSMGLAAAGTVTLAVLVAITLQPALLGFAGRKVLPRRLRGAVPAAAEGEDAAGPAEDRSGFGFRWARLVIRLRVPVILVGLLGLGLLAVPASDMRLALPDAGTAPVGSPARVSNDLITEGFGPGFTGRLAVVVAGDTPQATSAAVPQVTALVQRTGNVLAVAPPQLSPDGRTALLGVVPKTGPTDEATETLVHDVRDAVGGIRDADVLLTGATAIGIDVSEKLADALPIYLFLVVGLSVLLLMLVFRSLLVPVKAALGFLLTVAATFGITVAVFQQGHLADLVGLDTPGPLISFLPILLIGILFGLAMDYEVFLVSRMREDFVHGDTAQQATINGMGHGARVVTAAALIMISVFGGFVFFLDDPIIKSIGFALAVGVAIDAFVVRMTIVPAVMSLLGRGAWWLPRWLSRALPNVDIEGEGLRAHLADQAPAPVGQRG</sequence>
<protein>
    <submittedName>
        <fullName evidence="9">MMPL family transporter</fullName>
    </submittedName>
</protein>
<dbReference type="InterPro" id="IPR000731">
    <property type="entry name" value="SSD"/>
</dbReference>
<dbReference type="GO" id="GO:0005886">
    <property type="term" value="C:plasma membrane"/>
    <property type="evidence" value="ECO:0007669"/>
    <property type="project" value="UniProtKB-SubCell"/>
</dbReference>
<dbReference type="PROSITE" id="PS50156">
    <property type="entry name" value="SSD"/>
    <property type="match status" value="1"/>
</dbReference>
<dbReference type="OrthoDB" id="7051771at2"/>
<dbReference type="AlphaFoldDB" id="A0A420F2K7"/>
<feature type="transmembrane region" description="Helical" evidence="7">
    <location>
        <begin position="640"/>
        <end position="659"/>
    </location>
</feature>
<dbReference type="PANTHER" id="PTHR33406">
    <property type="entry name" value="MEMBRANE PROTEIN MJ1562-RELATED"/>
    <property type="match status" value="1"/>
</dbReference>
<feature type="transmembrane region" description="Helical" evidence="7">
    <location>
        <begin position="555"/>
        <end position="577"/>
    </location>
</feature>
<dbReference type="GO" id="GO:0022857">
    <property type="term" value="F:transmembrane transporter activity"/>
    <property type="evidence" value="ECO:0007669"/>
    <property type="project" value="InterPro"/>
</dbReference>
<comment type="similarity">
    <text evidence="2">Belongs to the resistance-nodulation-cell division (RND) (TC 2.A.6) family. MmpL subfamily.</text>
</comment>
<feature type="transmembrane region" description="Helical" evidence="7">
    <location>
        <begin position="589"/>
        <end position="608"/>
    </location>
</feature>
<evidence type="ECO:0000256" key="2">
    <source>
        <dbReference type="ARBA" id="ARBA00010157"/>
    </source>
</evidence>
<dbReference type="InterPro" id="IPR050545">
    <property type="entry name" value="Mycobact_MmpL"/>
</dbReference>
<comment type="subcellular location">
    <subcellularLocation>
        <location evidence="1">Cell membrane</location>
        <topology evidence="1">Multi-pass membrane protein</topology>
    </subcellularLocation>
</comment>
<evidence type="ECO:0000256" key="7">
    <source>
        <dbReference type="SAM" id="Phobius"/>
    </source>
</evidence>
<feature type="transmembrane region" description="Helical" evidence="7">
    <location>
        <begin position="527"/>
        <end position="548"/>
    </location>
</feature>
<evidence type="ECO:0000259" key="8">
    <source>
        <dbReference type="PROSITE" id="PS50156"/>
    </source>
</evidence>
<gene>
    <name evidence="9" type="ORF">D7I43_15060</name>
</gene>
<dbReference type="EMBL" id="RAQQ01000009">
    <property type="protein sequence ID" value="RKF26757.1"/>
    <property type="molecule type" value="Genomic_DNA"/>
</dbReference>
<dbReference type="Proteomes" id="UP000285744">
    <property type="component" value="Unassembled WGS sequence"/>
</dbReference>
<keyword evidence="6 7" id="KW-0472">Membrane</keyword>
<dbReference type="Gene3D" id="1.20.1640.10">
    <property type="entry name" value="Multidrug efflux transporter AcrB transmembrane domain"/>
    <property type="match status" value="2"/>
</dbReference>